<proteinExistence type="predicted"/>
<evidence type="ECO:0000313" key="3">
    <source>
        <dbReference type="Proteomes" id="UP000294848"/>
    </source>
</evidence>
<dbReference type="EMBL" id="SNWI01000007">
    <property type="protein sequence ID" value="TDN99130.1"/>
    <property type="molecule type" value="Genomic_DNA"/>
</dbReference>
<keyword evidence="1" id="KW-0732">Signal</keyword>
<dbReference type="AlphaFoldDB" id="A0A4R6GW32"/>
<accession>A0A4R6GW32</accession>
<organism evidence="2 3">
    <name type="scientific">Sunxiuqinia elliptica</name>
    <dbReference type="NCBI Taxonomy" id="655355"/>
    <lineage>
        <taxon>Bacteria</taxon>
        <taxon>Pseudomonadati</taxon>
        <taxon>Bacteroidota</taxon>
        <taxon>Bacteroidia</taxon>
        <taxon>Marinilabiliales</taxon>
        <taxon>Prolixibacteraceae</taxon>
        <taxon>Sunxiuqinia</taxon>
    </lineage>
</organism>
<evidence type="ECO:0000256" key="1">
    <source>
        <dbReference type="SAM" id="SignalP"/>
    </source>
</evidence>
<feature type="signal peptide" evidence="1">
    <location>
        <begin position="1"/>
        <end position="22"/>
    </location>
</feature>
<dbReference type="Proteomes" id="UP000294848">
    <property type="component" value="Unassembled WGS sequence"/>
</dbReference>
<feature type="chain" id="PRO_5020352426" description="Outer membrane protein beta-barrel domain-containing protein" evidence="1">
    <location>
        <begin position="23"/>
        <end position="168"/>
    </location>
</feature>
<evidence type="ECO:0008006" key="4">
    <source>
        <dbReference type="Google" id="ProtNLM"/>
    </source>
</evidence>
<reference evidence="2 3" key="1">
    <citation type="submission" date="2019-03" db="EMBL/GenBank/DDBJ databases">
        <title>Freshwater and sediment microbial communities from various areas in North America, analyzing microbe dynamics in response to fracking.</title>
        <authorList>
            <person name="Lamendella R."/>
        </authorList>
    </citation>
    <scope>NUCLEOTIDE SEQUENCE [LARGE SCALE GENOMIC DNA]</scope>
    <source>
        <strain evidence="2 3">114D</strain>
    </source>
</reference>
<protein>
    <recommendedName>
        <fullName evidence="4">Outer membrane protein beta-barrel domain-containing protein</fullName>
    </recommendedName>
</protein>
<evidence type="ECO:0000313" key="2">
    <source>
        <dbReference type="EMBL" id="TDN99130.1"/>
    </source>
</evidence>
<gene>
    <name evidence="2" type="ORF">DET52_107262</name>
</gene>
<name>A0A4R6GW32_9BACT</name>
<comment type="caution">
    <text evidence="2">The sequence shown here is derived from an EMBL/GenBank/DDBJ whole genome shotgun (WGS) entry which is preliminary data.</text>
</comment>
<sequence length="168" mass="18599">MCRFGIIAISIFLLIGSLQSIAQTTRTIPERQVGLFAQAWGPEVIGVHVTYSLSNRVGLNTGLGLNMDAHLGTSVYLLSRAKHQTSIYIGVQAITYREYLLFGSSEAERQLGIYCPIGVEYIAVEGFTVQVEVGPNFVQEDWEQVNTFPFMASLKIGYTFKRGSLGQR</sequence>
<dbReference type="RefSeq" id="WP_133465902.1">
    <property type="nucleotide sequence ID" value="NZ_SNWI01000007.1"/>
</dbReference>